<evidence type="ECO:0000256" key="1">
    <source>
        <dbReference type="SAM" id="Phobius"/>
    </source>
</evidence>
<accession>A0A7C5XJ27</accession>
<keyword evidence="1" id="KW-0812">Transmembrane</keyword>
<gene>
    <name evidence="2" type="ORF">ENM84_06540</name>
</gene>
<keyword evidence="1" id="KW-0472">Membrane</keyword>
<keyword evidence="1" id="KW-1133">Transmembrane helix</keyword>
<comment type="caution">
    <text evidence="2">The sequence shown here is derived from an EMBL/GenBank/DDBJ whole genome shotgun (WGS) entry which is preliminary data.</text>
</comment>
<dbReference type="EMBL" id="DRZI01000278">
    <property type="protein sequence ID" value="HHP82303.1"/>
    <property type="molecule type" value="Genomic_DNA"/>
</dbReference>
<sequence length="61" mass="6922">MNLYSGIDIAELVVSTGSTLFASALEELGTKPIIGFHFIIYTIFLLKFIFVLKAEFMKKQY</sequence>
<organism evidence="2">
    <name type="scientific">Ignisphaera aggregans</name>
    <dbReference type="NCBI Taxonomy" id="334771"/>
    <lineage>
        <taxon>Archaea</taxon>
        <taxon>Thermoproteota</taxon>
        <taxon>Thermoprotei</taxon>
        <taxon>Desulfurococcales</taxon>
        <taxon>Desulfurococcaceae</taxon>
        <taxon>Ignisphaera</taxon>
    </lineage>
</organism>
<protein>
    <submittedName>
        <fullName evidence="2">Uncharacterized protein</fullName>
    </submittedName>
</protein>
<dbReference type="AlphaFoldDB" id="A0A7C5XJ27"/>
<feature type="transmembrane region" description="Helical" evidence="1">
    <location>
        <begin position="33"/>
        <end position="52"/>
    </location>
</feature>
<evidence type="ECO:0000313" key="2">
    <source>
        <dbReference type="EMBL" id="HHP82303.1"/>
    </source>
</evidence>
<proteinExistence type="predicted"/>
<reference evidence="2" key="1">
    <citation type="journal article" date="2020" name="mSystems">
        <title>Genome- and Community-Level Interaction Insights into Carbon Utilization and Element Cycling Functions of Hydrothermarchaeota in Hydrothermal Sediment.</title>
        <authorList>
            <person name="Zhou Z."/>
            <person name="Liu Y."/>
            <person name="Xu W."/>
            <person name="Pan J."/>
            <person name="Luo Z.H."/>
            <person name="Li M."/>
        </authorList>
    </citation>
    <scope>NUCLEOTIDE SEQUENCE [LARGE SCALE GENOMIC DNA]</scope>
    <source>
        <strain evidence="2">SpSt-1121</strain>
    </source>
</reference>
<name>A0A7C5XJ27_9CREN</name>